<evidence type="ECO:0000256" key="6">
    <source>
        <dbReference type="ARBA" id="ARBA00023157"/>
    </source>
</evidence>
<keyword evidence="6" id="KW-1015">Disulfide bond</keyword>
<dbReference type="InterPro" id="IPR036774">
    <property type="entry name" value="ERV/ALR_sulphydryl_oxid_sf"/>
</dbReference>
<accession>A0A6C0B1H3</accession>
<protein>
    <recommendedName>
        <fullName evidence="2">thiol oxidase</fullName>
        <ecNumber evidence="2">1.8.3.2</ecNumber>
    </recommendedName>
</protein>
<evidence type="ECO:0000313" key="8">
    <source>
        <dbReference type="EMBL" id="QHS86057.1"/>
    </source>
</evidence>
<evidence type="ECO:0000259" key="7">
    <source>
        <dbReference type="PROSITE" id="PS51324"/>
    </source>
</evidence>
<feature type="domain" description="ERV/ALR sulfhydryl oxidase" evidence="7">
    <location>
        <begin position="1"/>
        <end position="99"/>
    </location>
</feature>
<organism evidence="8">
    <name type="scientific">viral metagenome</name>
    <dbReference type="NCBI Taxonomy" id="1070528"/>
    <lineage>
        <taxon>unclassified sequences</taxon>
        <taxon>metagenomes</taxon>
        <taxon>organismal metagenomes</taxon>
    </lineage>
</organism>
<dbReference type="EMBL" id="MN739050">
    <property type="protein sequence ID" value="QHS86057.1"/>
    <property type="molecule type" value="Genomic_DNA"/>
</dbReference>
<evidence type="ECO:0000256" key="4">
    <source>
        <dbReference type="ARBA" id="ARBA00022827"/>
    </source>
</evidence>
<evidence type="ECO:0000256" key="1">
    <source>
        <dbReference type="ARBA" id="ARBA00001974"/>
    </source>
</evidence>
<evidence type="ECO:0000256" key="5">
    <source>
        <dbReference type="ARBA" id="ARBA00023002"/>
    </source>
</evidence>
<dbReference type="InterPro" id="IPR017905">
    <property type="entry name" value="ERV/ALR_sulphydryl_oxidase"/>
</dbReference>
<keyword evidence="3" id="KW-0285">Flavoprotein</keyword>
<dbReference type="SUPFAM" id="SSF69000">
    <property type="entry name" value="FAD-dependent thiol oxidase"/>
    <property type="match status" value="1"/>
</dbReference>
<keyword evidence="5" id="KW-0560">Oxidoreductase</keyword>
<evidence type="ECO:0000256" key="2">
    <source>
        <dbReference type="ARBA" id="ARBA00012512"/>
    </source>
</evidence>
<comment type="cofactor">
    <cofactor evidence="1">
        <name>FAD</name>
        <dbReference type="ChEBI" id="CHEBI:57692"/>
    </cofactor>
</comment>
<dbReference type="PROSITE" id="PS51324">
    <property type="entry name" value="ERV_ALR"/>
    <property type="match status" value="1"/>
</dbReference>
<keyword evidence="4" id="KW-0274">FAD</keyword>
<dbReference type="Pfam" id="PF04777">
    <property type="entry name" value="Evr1_Alr"/>
    <property type="match status" value="1"/>
</dbReference>
<name>A0A6C0B1H3_9ZZZZ</name>
<reference evidence="8" key="1">
    <citation type="journal article" date="2020" name="Nature">
        <title>Giant virus diversity and host interactions through global metagenomics.</title>
        <authorList>
            <person name="Schulz F."/>
            <person name="Roux S."/>
            <person name="Paez-Espino D."/>
            <person name="Jungbluth S."/>
            <person name="Walsh D.A."/>
            <person name="Denef V.J."/>
            <person name="McMahon K.D."/>
            <person name="Konstantinidis K.T."/>
            <person name="Eloe-Fadrosh E.A."/>
            <person name="Kyrpides N.C."/>
            <person name="Woyke T."/>
        </authorList>
    </citation>
    <scope>NUCLEOTIDE SEQUENCE</scope>
    <source>
        <strain evidence="8">GVMAG-M-3300009185-7</strain>
    </source>
</reference>
<dbReference type="AlphaFoldDB" id="A0A6C0B1H3"/>
<proteinExistence type="predicted"/>
<dbReference type="EC" id="1.8.3.2" evidence="2"/>
<sequence length="230" mass="26917">MDVSFWGPSGWQLLHLIAAEGGLYAKGTLDIMPFILPCKYCRASAQRFWKQSKPHGDLQKWLYIFHNKVNKKLIKQHAEDPKCNLPVPAPPFEEIQKRYASILDSQPTEIPGRDFLYSIAYNFNPQEQNVKDHETFWVLLKGSFPFPEFRKHISIPWFNSRSDYLFSVHTMFSKMKPQKSLQSIAQQLAYYKSGCTKKTYKGKTCKKVGTGYTKNRDRKRTYRLTHSRLL</sequence>
<evidence type="ECO:0000256" key="3">
    <source>
        <dbReference type="ARBA" id="ARBA00022630"/>
    </source>
</evidence>
<dbReference type="GO" id="GO:0016972">
    <property type="term" value="F:thiol oxidase activity"/>
    <property type="evidence" value="ECO:0007669"/>
    <property type="project" value="UniProtKB-EC"/>
</dbReference>
<dbReference type="Gene3D" id="1.20.120.310">
    <property type="entry name" value="ERV/ALR sulfhydryl oxidase domain"/>
    <property type="match status" value="1"/>
</dbReference>